<protein>
    <submittedName>
        <fullName evidence="2">Chromosome 2, complete genome</fullName>
    </submittedName>
</protein>
<evidence type="ECO:0000313" key="4">
    <source>
        <dbReference type="Proteomes" id="UP000070720"/>
    </source>
</evidence>
<name>A0A0E0S302_GIBZE</name>
<proteinExistence type="predicted"/>
<dbReference type="Proteomes" id="UP000070720">
    <property type="component" value="Chromosome 2"/>
</dbReference>
<dbReference type="InParanoid" id="A0A0E0S302"/>
<dbReference type="AlphaFoldDB" id="A0A0E0S302"/>
<reference evidence="3 4" key="1">
    <citation type="journal article" date="2007" name="Science">
        <title>The Fusarium graminearum genome reveals a link between localized polymorphism and pathogen specialization.</title>
        <authorList>
            <person name="Cuomo C.A."/>
            <person name="Gueldener U."/>
            <person name="Xu J.-R."/>
            <person name="Trail F."/>
            <person name="Turgeon B.G."/>
            <person name="Di Pietro A."/>
            <person name="Walton J.D."/>
            <person name="Ma L.-J."/>
            <person name="Baker S.E."/>
            <person name="Rep M."/>
            <person name="Adam G."/>
            <person name="Antoniw J."/>
            <person name="Baldwin T."/>
            <person name="Calvo S.E."/>
            <person name="Chang Y.-L."/>
            <person name="DeCaprio D."/>
            <person name="Gale L.R."/>
            <person name="Gnerre S."/>
            <person name="Goswami R.S."/>
            <person name="Hammond-Kosack K."/>
            <person name="Harris L.J."/>
            <person name="Hilburn K."/>
            <person name="Kennell J.C."/>
            <person name="Kroken S."/>
            <person name="Magnuson J.K."/>
            <person name="Mannhaupt G."/>
            <person name="Mauceli E.W."/>
            <person name="Mewes H.-W."/>
            <person name="Mitterbauer R."/>
            <person name="Muehlbauer G."/>
            <person name="Muensterkoetter M."/>
            <person name="Nelson D."/>
            <person name="O'Donnell K."/>
            <person name="Ouellet T."/>
            <person name="Qi W."/>
            <person name="Quesneville H."/>
            <person name="Roncero M.I.G."/>
            <person name="Seong K.-Y."/>
            <person name="Tetko I.V."/>
            <person name="Urban M."/>
            <person name="Waalwijk C."/>
            <person name="Ward T.J."/>
            <person name="Yao J."/>
            <person name="Birren B.W."/>
            <person name="Kistler H.C."/>
        </authorList>
    </citation>
    <scope>NUCLEOTIDE SEQUENCE [LARGE SCALE GENOMIC DNA]</scope>
    <source>
        <strain evidence="4">ATCC MYA-4620 / CBS 123657 / FGSC 9075 / NRRL 31084 / PH-1</strain>
        <strain evidence="3">PH-1 / ATCC MYA-4620 / FGSC 9075 / NRRL 31084</strain>
    </source>
</reference>
<accession>A0A0E0S302</accession>
<organism evidence="3">
    <name type="scientific">Gibberella zeae (strain ATCC MYA-4620 / CBS 123657 / FGSC 9075 / NRRL 31084 / PH-1)</name>
    <name type="common">Wheat head blight fungus</name>
    <name type="synonym">Fusarium graminearum</name>
    <dbReference type="NCBI Taxonomy" id="229533"/>
    <lineage>
        <taxon>Eukaryota</taxon>
        <taxon>Fungi</taxon>
        <taxon>Dikarya</taxon>
        <taxon>Ascomycota</taxon>
        <taxon>Pezizomycotina</taxon>
        <taxon>Sordariomycetes</taxon>
        <taxon>Hypocreomycetidae</taxon>
        <taxon>Hypocreales</taxon>
        <taxon>Nectriaceae</taxon>
        <taxon>Fusarium</taxon>
    </lineage>
</organism>
<sequence length="84" mass="9342">MAVLAEKATAEHASFKGAESTIDQSSEDSVATKKLLRKLDMCLLPPLMAIYFLSFMDRTNIGSDANIDYILYISRFYLLTVGIC</sequence>
<dbReference type="EnsemblFungi" id="CEF77877">
    <property type="protein sequence ID" value="CEF77877"/>
    <property type="gene ID" value="FGRRES_12501_M"/>
</dbReference>
<dbReference type="EMBL" id="HG970333">
    <property type="protein sequence ID" value="CEF77877.1"/>
    <property type="molecule type" value="Genomic_DNA"/>
</dbReference>
<feature type="region of interest" description="Disordered" evidence="1">
    <location>
        <begin position="1"/>
        <end position="27"/>
    </location>
</feature>
<reference evidence="3" key="5">
    <citation type="submission" date="2017-01" db="UniProtKB">
        <authorList>
            <consortium name="EnsemblFungi"/>
        </authorList>
    </citation>
    <scope>IDENTIFICATION</scope>
    <source>
        <strain evidence="3">PH-1 / ATCC MYA-4620 / FGSC 9075 / NRRL 31084</strain>
    </source>
</reference>
<evidence type="ECO:0000313" key="3">
    <source>
        <dbReference type="EnsemblFungi" id="CEF77877"/>
    </source>
</evidence>
<reference key="3">
    <citation type="submission" date="2014-02" db="EMBL/GenBank/DDBJ databases">
        <title>A revised Fusarium graminearum genomic reference sequence using whole shotgun re-sequencing.</title>
        <authorList>
            <person name="King R."/>
            <person name="Urban M."/>
            <person name="Hassani-Pak K."/>
            <person name="Hammond-Kosack K."/>
        </authorList>
    </citation>
    <scope>NUCLEOTIDE SEQUENCE</scope>
    <source>
        <strain>PH-1</strain>
    </source>
</reference>
<reference evidence="3 4" key="2">
    <citation type="journal article" date="2010" name="Nature">
        <title>Comparative genomics reveals mobile pathogenicity chromosomes in Fusarium.</title>
        <authorList>
            <person name="Ma L.J."/>
            <person name="van der Does H.C."/>
            <person name="Borkovich K.A."/>
            <person name="Coleman J.J."/>
            <person name="Daboussi M.J."/>
            <person name="Di Pietro A."/>
            <person name="Dufresne M."/>
            <person name="Freitag M."/>
            <person name="Grabherr M."/>
            <person name="Henrissat B."/>
            <person name="Houterman P.M."/>
            <person name="Kang S."/>
            <person name="Shim W.B."/>
            <person name="Woloshuk C."/>
            <person name="Xie X."/>
            <person name="Xu J.R."/>
            <person name="Antoniw J."/>
            <person name="Baker S.E."/>
            <person name="Bluhm B.H."/>
            <person name="Breakspear A."/>
            <person name="Brown D.W."/>
            <person name="Butchko R.A."/>
            <person name="Chapman S."/>
            <person name="Coulson R."/>
            <person name="Coutinho P.M."/>
            <person name="Danchin E.G."/>
            <person name="Diener A."/>
            <person name="Gale L.R."/>
            <person name="Gardiner D.M."/>
            <person name="Goff S."/>
            <person name="Hammond-Kosack K.E."/>
            <person name="Hilburn K."/>
            <person name="Hua-Van A."/>
            <person name="Jonkers W."/>
            <person name="Kazan K."/>
            <person name="Kodira C.D."/>
            <person name="Koehrsen M."/>
            <person name="Kumar L."/>
            <person name="Lee Y.H."/>
            <person name="Li L."/>
            <person name="Manners J.M."/>
            <person name="Miranda-Saavedra D."/>
            <person name="Mukherjee M."/>
            <person name="Park G."/>
            <person name="Park J."/>
            <person name="Park S.Y."/>
            <person name="Proctor R.H."/>
            <person name="Regev A."/>
            <person name="Ruiz-Roldan M.C."/>
            <person name="Sain D."/>
            <person name="Sakthikumar S."/>
            <person name="Sykes S."/>
            <person name="Schwartz D.C."/>
            <person name="Turgeon B.G."/>
            <person name="Wapinski I."/>
            <person name="Yoder O."/>
            <person name="Young S."/>
            <person name="Zeng Q."/>
            <person name="Zhou S."/>
            <person name="Galagan J."/>
            <person name="Cuomo C.A."/>
            <person name="Kistler H.C."/>
            <person name="Rep M."/>
        </authorList>
    </citation>
    <scope>GENOME REANNOTATION</scope>
    <source>
        <strain evidence="4">ATCC MYA-4620 / CBS 123657 / FGSC 9075 / NRRL 31084 / PH-1</strain>
        <strain evidence="3">PH-1 / ATCC MYA-4620 / FGSC 9075 / NRRL 31084</strain>
    </source>
</reference>
<reference evidence="2 4" key="4">
    <citation type="journal article" date="2015" name="BMC Genomics">
        <title>The completed genome sequence of the pathogenic ascomycete fungus Fusarium graminearum.</title>
        <authorList>
            <person name="King R."/>
            <person name="Urban M."/>
            <person name="Hammond-Kosack M.C."/>
            <person name="Hassani-Pak K."/>
            <person name="Hammond-Kosack K.E."/>
        </authorList>
    </citation>
    <scope>NUCLEOTIDE SEQUENCE [LARGE SCALE GENOMIC DNA]</scope>
    <source>
        <strain evidence="4">ATCC MYA-4620 / CBS 123657 / FGSC 9075 / NRRL 31084 / PH-1</strain>
        <strain evidence="2">PH-1</strain>
    </source>
</reference>
<keyword evidence="4" id="KW-1185">Reference proteome</keyword>
<evidence type="ECO:0000313" key="2">
    <source>
        <dbReference type="EMBL" id="CEF77877.1"/>
    </source>
</evidence>
<dbReference type="VEuPathDB" id="FungiDB:FGRAMPH1_01G12147"/>
<gene>
    <name evidence="2" type="ORF">FGRAMPH1_01T12147</name>
</gene>
<evidence type="ECO:0000256" key="1">
    <source>
        <dbReference type="SAM" id="MobiDB-lite"/>
    </source>
</evidence>